<comment type="caution">
    <text evidence="2">The sequence shown here is derived from an EMBL/GenBank/DDBJ whole genome shotgun (WGS) entry which is preliminary data.</text>
</comment>
<dbReference type="SUPFAM" id="SSF46938">
    <property type="entry name" value="CRAL/TRIO N-terminal domain"/>
    <property type="match status" value="1"/>
</dbReference>
<dbReference type="Pfam" id="PF00650">
    <property type="entry name" value="CRAL_TRIO"/>
    <property type="match status" value="1"/>
</dbReference>
<organism evidence="2 3">
    <name type="scientific">Smittium angustum</name>
    <dbReference type="NCBI Taxonomy" id="133377"/>
    <lineage>
        <taxon>Eukaryota</taxon>
        <taxon>Fungi</taxon>
        <taxon>Fungi incertae sedis</taxon>
        <taxon>Zoopagomycota</taxon>
        <taxon>Kickxellomycotina</taxon>
        <taxon>Harpellomycetes</taxon>
        <taxon>Harpellales</taxon>
        <taxon>Legeriomycetaceae</taxon>
        <taxon>Smittium</taxon>
    </lineage>
</organism>
<dbReference type="PANTHER" id="PTHR46590:SF1">
    <property type="entry name" value="PHOSPHATIDYLINOSITOL TRANSFER PROTEIN CSR1"/>
    <property type="match status" value="1"/>
</dbReference>
<dbReference type="InterPro" id="IPR036273">
    <property type="entry name" value="CRAL/TRIO_N_dom_sf"/>
</dbReference>
<dbReference type="InterPro" id="IPR011074">
    <property type="entry name" value="CRAL/TRIO_N_dom"/>
</dbReference>
<dbReference type="Gene3D" id="3.40.525.10">
    <property type="entry name" value="CRAL-TRIO lipid binding domain"/>
    <property type="match status" value="1"/>
</dbReference>
<gene>
    <name evidence="2" type="ORF">BB558_000054</name>
</gene>
<protein>
    <recommendedName>
        <fullName evidence="1">CRAL-TRIO domain-containing protein</fullName>
    </recommendedName>
</protein>
<dbReference type="PANTHER" id="PTHR46590">
    <property type="entry name" value="PHOSPHATIDYLINOSITOL TRANSFER PROTEIN CSR1-RELATED"/>
    <property type="match status" value="1"/>
</dbReference>
<dbReference type="PROSITE" id="PS50191">
    <property type="entry name" value="CRAL_TRIO"/>
    <property type="match status" value="1"/>
</dbReference>
<evidence type="ECO:0000259" key="1">
    <source>
        <dbReference type="PROSITE" id="PS50191"/>
    </source>
</evidence>
<dbReference type="SMART" id="SM01100">
    <property type="entry name" value="CRAL_TRIO_N"/>
    <property type="match status" value="1"/>
</dbReference>
<dbReference type="InterPro" id="IPR036865">
    <property type="entry name" value="CRAL-TRIO_dom_sf"/>
</dbReference>
<sequence length="400" mass="47045">MVIPVRERYEKLELDRFGTVGHLTHEQEIILKQFWLKVLAIIRKNETIKRISTDSEGFGKEDEKAKYSTKEPEYTKLVCDVCPKDSLPPDYTSGKDPTFYDSFCQALVNDHPDTFLLKLLRARKWDIQNAETMIHNLLEWRGRNSISELIWHGESDLNLRYLKKGVGMSAGKDRLGHPVMYIKVKDLSPSDQSIKESLKNTVYLIEVARLFFQTPIEKVSLVFDIKDMSLKNIDWYFFKIFLKYLADYYPESLALVIIYSSSWVFKSVWNIIKGLLDPVVASKVIFPKNAQELYTYIDKEQLLVDYEGTNSYKFNYILPEPNENKLMFQTEEREKAVLEYKTKMDEFLKVTEKWCHLKNDDKDNVTLERKDILDKVMISGKQVDSYTRARTFYHRLGILK</sequence>
<dbReference type="EMBL" id="MBFU01000003">
    <property type="protein sequence ID" value="PWA03757.1"/>
    <property type="molecule type" value="Genomic_DNA"/>
</dbReference>
<dbReference type="Pfam" id="PF03765">
    <property type="entry name" value="CRAL_TRIO_N"/>
    <property type="match status" value="1"/>
</dbReference>
<dbReference type="AlphaFoldDB" id="A0A2U1JF89"/>
<accession>A0A2U1JF89</accession>
<evidence type="ECO:0000313" key="3">
    <source>
        <dbReference type="Proteomes" id="UP000245591"/>
    </source>
</evidence>
<dbReference type="SUPFAM" id="SSF52087">
    <property type="entry name" value="CRAL/TRIO domain"/>
    <property type="match status" value="1"/>
</dbReference>
<feature type="domain" description="CRAL-TRIO" evidence="1">
    <location>
        <begin position="154"/>
        <end position="314"/>
    </location>
</feature>
<reference evidence="2 3" key="1">
    <citation type="journal article" date="2018" name="MBio">
        <title>Comparative Genomics Reveals the Core Gene Toolbox for the Fungus-Insect Symbiosis.</title>
        <authorList>
            <person name="Wang Y."/>
            <person name="Stata M."/>
            <person name="Wang W."/>
            <person name="Stajich J.E."/>
            <person name="White M.M."/>
            <person name="Moncalvo J.M."/>
        </authorList>
    </citation>
    <scope>NUCLEOTIDE SEQUENCE [LARGE SCALE GENOMIC DNA]</scope>
    <source>
        <strain evidence="2 3">AUS-126-30</strain>
    </source>
</reference>
<evidence type="ECO:0000313" key="2">
    <source>
        <dbReference type="EMBL" id="PWA03757.1"/>
    </source>
</evidence>
<dbReference type="InterPro" id="IPR052432">
    <property type="entry name" value="PITP/CRAL-TRIO"/>
</dbReference>
<dbReference type="SMART" id="SM00516">
    <property type="entry name" value="SEC14"/>
    <property type="match status" value="1"/>
</dbReference>
<name>A0A2U1JF89_SMIAN</name>
<proteinExistence type="predicted"/>
<keyword evidence="3" id="KW-1185">Reference proteome</keyword>
<dbReference type="CDD" id="cd00170">
    <property type="entry name" value="SEC14"/>
    <property type="match status" value="1"/>
</dbReference>
<dbReference type="InterPro" id="IPR001251">
    <property type="entry name" value="CRAL-TRIO_dom"/>
</dbReference>
<dbReference type="Proteomes" id="UP000245591">
    <property type="component" value="Unassembled WGS sequence"/>
</dbReference>